<dbReference type="Proteomes" id="UP000557772">
    <property type="component" value="Unassembled WGS sequence"/>
</dbReference>
<keyword evidence="2" id="KW-1185">Reference proteome</keyword>
<dbReference type="AlphaFoldDB" id="A0A849AKK7"/>
<dbReference type="EMBL" id="JABENB010000003">
    <property type="protein sequence ID" value="NNG40945.1"/>
    <property type="molecule type" value="Genomic_DNA"/>
</dbReference>
<comment type="caution">
    <text evidence="1">The sequence shown here is derived from an EMBL/GenBank/DDBJ whole genome shotgun (WGS) entry which is preliminary data.</text>
</comment>
<gene>
    <name evidence="1" type="ORF">HJ588_16930</name>
</gene>
<reference evidence="1 2" key="1">
    <citation type="submission" date="2020-05" db="EMBL/GenBank/DDBJ databases">
        <title>Flexivirga sp. ID2601S isolated from air conditioner.</title>
        <authorList>
            <person name="Kim D.H."/>
        </authorList>
    </citation>
    <scope>NUCLEOTIDE SEQUENCE [LARGE SCALE GENOMIC DNA]</scope>
    <source>
        <strain evidence="1 2">ID2601S</strain>
    </source>
</reference>
<evidence type="ECO:0008006" key="3">
    <source>
        <dbReference type="Google" id="ProtNLM"/>
    </source>
</evidence>
<evidence type="ECO:0000313" key="2">
    <source>
        <dbReference type="Proteomes" id="UP000557772"/>
    </source>
</evidence>
<accession>A0A849AKK7</accession>
<evidence type="ECO:0000313" key="1">
    <source>
        <dbReference type="EMBL" id="NNG40945.1"/>
    </source>
</evidence>
<protein>
    <recommendedName>
        <fullName evidence="3">DNA-binding protein</fullName>
    </recommendedName>
</protein>
<dbReference type="RefSeq" id="WP_171157792.1">
    <property type="nucleotide sequence ID" value="NZ_JABENB010000003.1"/>
</dbReference>
<name>A0A849AKK7_9MICO</name>
<sequence>MKSLIVITADQIGSRRGVAPAAETLAQLRPVVRGRGARAFAQQAGDEIQGLLVGSEQAIEVVETLSRVGEWRIGIGLGSVDAPVPRDVRTANGAAFVAARQALTAARSAPQDLCVDAAVPGVCEVHQLQTALWLLRTLWRRRTTAGWEAVAAAREAADQQTAAAALGITPSALSQRLRAAGREEGAAGRRLAIELLDAARSRLDDVVGVDD</sequence>
<proteinExistence type="predicted"/>
<organism evidence="1 2">
    <name type="scientific">Flexivirga aerilata</name>
    <dbReference type="NCBI Taxonomy" id="1656889"/>
    <lineage>
        <taxon>Bacteria</taxon>
        <taxon>Bacillati</taxon>
        <taxon>Actinomycetota</taxon>
        <taxon>Actinomycetes</taxon>
        <taxon>Micrococcales</taxon>
        <taxon>Dermacoccaceae</taxon>
        <taxon>Flexivirga</taxon>
    </lineage>
</organism>